<evidence type="ECO:0000313" key="2">
    <source>
        <dbReference type="Proteomes" id="UP001596200"/>
    </source>
</evidence>
<proteinExistence type="predicted"/>
<name>A0ABW1GH30_9ACTN</name>
<accession>A0ABW1GH30</accession>
<reference evidence="2" key="1">
    <citation type="journal article" date="2019" name="Int. J. Syst. Evol. Microbiol.">
        <title>The Global Catalogue of Microorganisms (GCM) 10K type strain sequencing project: providing services to taxonomists for standard genome sequencing and annotation.</title>
        <authorList>
            <consortium name="The Broad Institute Genomics Platform"/>
            <consortium name="The Broad Institute Genome Sequencing Center for Infectious Disease"/>
            <person name="Wu L."/>
            <person name="Ma J."/>
        </authorList>
    </citation>
    <scope>NUCLEOTIDE SEQUENCE [LARGE SCALE GENOMIC DNA]</scope>
    <source>
        <strain evidence="2">JCM 4147</strain>
    </source>
</reference>
<organism evidence="1 2">
    <name type="scientific">Streptomyces pulveraceus</name>
    <dbReference type="NCBI Taxonomy" id="68258"/>
    <lineage>
        <taxon>Bacteria</taxon>
        <taxon>Bacillati</taxon>
        <taxon>Actinomycetota</taxon>
        <taxon>Actinomycetes</taxon>
        <taxon>Kitasatosporales</taxon>
        <taxon>Streptomycetaceae</taxon>
        <taxon>Streptomyces</taxon>
    </lineage>
</organism>
<dbReference type="Proteomes" id="UP001596200">
    <property type="component" value="Unassembled WGS sequence"/>
</dbReference>
<evidence type="ECO:0000313" key="1">
    <source>
        <dbReference type="EMBL" id="MFC5913468.1"/>
    </source>
</evidence>
<protein>
    <submittedName>
        <fullName evidence="1">Uncharacterized protein</fullName>
    </submittedName>
</protein>
<comment type="caution">
    <text evidence="1">The sequence shown here is derived from an EMBL/GenBank/DDBJ whole genome shotgun (WGS) entry which is preliminary data.</text>
</comment>
<dbReference type="RefSeq" id="WP_344512749.1">
    <property type="nucleotide sequence ID" value="NZ_BAAATU010000024.1"/>
</dbReference>
<keyword evidence="2" id="KW-1185">Reference proteome</keyword>
<sequence>MAPPGSRTRTTDVWLLPEDERVVGQRIGDVLPRSGWLCSQPGPKGLHEVHLHPSLVEALDCGGRQAFLLLPEGAGAPEDVLVAEGAVSRSDLSRSAVLQFLCSRRFRDGAGEALEAGRLAVRWDEPEVGPERHRLLTDQTRLAWRALRSATRPASVEAAHGGRVSGMRIGPAAYDLVTGTGMPLTRGGSQRLRLAGGATRWPRGAPRGGTPPWCCRDRPGYFLKE</sequence>
<dbReference type="EMBL" id="JBHSPU010000009">
    <property type="protein sequence ID" value="MFC5913468.1"/>
    <property type="molecule type" value="Genomic_DNA"/>
</dbReference>
<gene>
    <name evidence="1" type="ORF">ACFP1B_08510</name>
</gene>